<sequence length="291" mass="33179">MTHDFFEIAGIDPGVKEINDLHYVLREDKDTAFSISAEVAQWFRQTLIAFKGQKLPLLKNCRFALADGSEFIEIDAKGNVKPITTVRPDWYPDPGEFLREQWLKNKEMHDQSIVEFLRNFLEMFPDVKDRRLHGNFLLNLELDKLPSAMPAYNAKQTVGRVGNRNKLSTQPKVADLNSFEMFQTFYQNLEGAVSANRFPTMQLLTGFDNIAKAPTPLKGSVRTWFKAITGELPPNNKKVQAGHADVFCAPIQTSLQQIKDYGLEKFYAELSQAIQQAGDLDLNKFEYKLPN</sequence>
<protein>
    <submittedName>
        <fullName evidence="1">Uncharacterized protein</fullName>
    </submittedName>
</protein>
<dbReference type="RefSeq" id="WP_223074238.1">
    <property type="nucleotide sequence ID" value="NZ_JADMNK010000002.1"/>
</dbReference>
<evidence type="ECO:0000313" key="2">
    <source>
        <dbReference type="Proteomes" id="UP000706580"/>
    </source>
</evidence>
<dbReference type="EMBL" id="JADMNK010000002">
    <property type="protein sequence ID" value="MBZ0057468.1"/>
    <property type="molecule type" value="Genomic_DNA"/>
</dbReference>
<organism evidence="1 2">
    <name type="scientific">Leclercia barmai</name>
    <dbReference type="NCBI Taxonomy" id="2785629"/>
    <lineage>
        <taxon>Bacteria</taxon>
        <taxon>Pseudomonadati</taxon>
        <taxon>Pseudomonadota</taxon>
        <taxon>Gammaproteobacteria</taxon>
        <taxon>Enterobacterales</taxon>
        <taxon>Enterobacteriaceae</taxon>
        <taxon>Leclercia</taxon>
    </lineage>
</organism>
<reference evidence="1 2" key="1">
    <citation type="submission" date="2020-11" db="EMBL/GenBank/DDBJ databases">
        <title>Draft Genome of Enterobacter sp. strain EMC7.</title>
        <authorList>
            <person name="Barman P."/>
            <person name="Sinha S."/>
            <person name="Sen S."/>
            <person name="Chakraborty R."/>
        </authorList>
    </citation>
    <scope>NUCLEOTIDE SEQUENCE [LARGE SCALE GENOMIC DNA]</scope>
    <source>
        <strain evidence="1 2">EMC7</strain>
    </source>
</reference>
<proteinExistence type="predicted"/>
<evidence type="ECO:0000313" key="1">
    <source>
        <dbReference type="EMBL" id="MBZ0057468.1"/>
    </source>
</evidence>
<name>A0ABS7RWV3_9ENTR</name>
<dbReference type="Proteomes" id="UP000706580">
    <property type="component" value="Unassembled WGS sequence"/>
</dbReference>
<keyword evidence="2" id="KW-1185">Reference proteome</keyword>
<gene>
    <name evidence="1" type="ORF">ITX56_06480</name>
</gene>
<accession>A0ABS7RWV3</accession>
<comment type="caution">
    <text evidence="1">The sequence shown here is derived from an EMBL/GenBank/DDBJ whole genome shotgun (WGS) entry which is preliminary data.</text>
</comment>